<accession>A0AAD5JCT7</accession>
<protein>
    <submittedName>
        <fullName evidence="5">Uncharacterized protein</fullName>
    </submittedName>
</protein>
<dbReference type="Pfam" id="PF03514">
    <property type="entry name" value="GRAS"/>
    <property type="match status" value="2"/>
</dbReference>
<dbReference type="PROSITE" id="PS50985">
    <property type="entry name" value="GRAS"/>
    <property type="match status" value="2"/>
</dbReference>
<feature type="region of interest" description="Leucine repeat I (LRI)" evidence="3">
    <location>
        <begin position="334"/>
        <end position="394"/>
    </location>
</feature>
<reference evidence="5" key="2">
    <citation type="submission" date="2023-02" db="EMBL/GenBank/DDBJ databases">
        <authorList>
            <person name="Swenson N.G."/>
            <person name="Wegrzyn J.L."/>
            <person name="Mcevoy S.L."/>
        </authorList>
    </citation>
    <scope>NUCLEOTIDE SEQUENCE</scope>
    <source>
        <strain evidence="5">91603</strain>
        <tissue evidence="5">Leaf</tissue>
    </source>
</reference>
<keyword evidence="1" id="KW-0805">Transcription regulation</keyword>
<evidence type="ECO:0000256" key="1">
    <source>
        <dbReference type="ARBA" id="ARBA00023015"/>
    </source>
</evidence>
<feature type="region of interest" description="Disordered" evidence="4">
    <location>
        <begin position="701"/>
        <end position="732"/>
    </location>
</feature>
<dbReference type="InterPro" id="IPR005202">
    <property type="entry name" value="TF_GRAS"/>
</dbReference>
<organism evidence="5 6">
    <name type="scientific">Acer negundo</name>
    <name type="common">Box elder</name>
    <dbReference type="NCBI Taxonomy" id="4023"/>
    <lineage>
        <taxon>Eukaryota</taxon>
        <taxon>Viridiplantae</taxon>
        <taxon>Streptophyta</taxon>
        <taxon>Embryophyta</taxon>
        <taxon>Tracheophyta</taxon>
        <taxon>Spermatophyta</taxon>
        <taxon>Magnoliopsida</taxon>
        <taxon>eudicotyledons</taxon>
        <taxon>Gunneridae</taxon>
        <taxon>Pentapetalae</taxon>
        <taxon>rosids</taxon>
        <taxon>malvids</taxon>
        <taxon>Sapindales</taxon>
        <taxon>Sapindaceae</taxon>
        <taxon>Hippocastanoideae</taxon>
        <taxon>Acereae</taxon>
        <taxon>Acer</taxon>
    </lineage>
</organism>
<feature type="short sequence motif" description="VHIID" evidence="3">
    <location>
        <begin position="444"/>
        <end position="448"/>
    </location>
</feature>
<proteinExistence type="inferred from homology"/>
<reference evidence="5" key="1">
    <citation type="journal article" date="2022" name="Plant J.">
        <title>Strategies of tolerance reflected in two North American maple genomes.</title>
        <authorList>
            <person name="McEvoy S.L."/>
            <person name="Sezen U.U."/>
            <person name="Trouern-Trend A."/>
            <person name="McMahon S.M."/>
            <person name="Schaberg P.G."/>
            <person name="Yang J."/>
            <person name="Wegrzyn J.L."/>
            <person name="Swenson N.G."/>
        </authorList>
    </citation>
    <scope>NUCLEOTIDE SEQUENCE</scope>
    <source>
        <strain evidence="5">91603</strain>
    </source>
</reference>
<feature type="region of interest" description="SAW" evidence="3">
    <location>
        <begin position="632"/>
        <end position="707"/>
    </location>
</feature>
<dbReference type="PANTHER" id="PTHR31636">
    <property type="entry name" value="OSJNBA0084A10.13 PROTEIN-RELATED"/>
    <property type="match status" value="1"/>
</dbReference>
<comment type="caution">
    <text evidence="5">The sequence shown here is derived from an EMBL/GenBank/DDBJ whole genome shotgun (WGS) entry which is preliminary data.</text>
</comment>
<feature type="region of interest" description="Leucine repeat II (LRII)" evidence="3">
    <location>
        <begin position="494"/>
        <end position="526"/>
    </location>
</feature>
<evidence type="ECO:0000256" key="3">
    <source>
        <dbReference type="PROSITE-ProRule" id="PRU01191"/>
    </source>
</evidence>
<feature type="compositionally biased region" description="Basic and acidic residues" evidence="4">
    <location>
        <begin position="701"/>
        <end position="719"/>
    </location>
</feature>
<feature type="region of interest" description="Disordered" evidence="4">
    <location>
        <begin position="80"/>
        <end position="116"/>
    </location>
</feature>
<dbReference type="AlphaFoldDB" id="A0AAD5JCT7"/>
<dbReference type="EMBL" id="JAJSOW010000003">
    <property type="protein sequence ID" value="KAI9193805.1"/>
    <property type="molecule type" value="Genomic_DNA"/>
</dbReference>
<evidence type="ECO:0000313" key="6">
    <source>
        <dbReference type="Proteomes" id="UP001064489"/>
    </source>
</evidence>
<feature type="compositionally biased region" description="Basic and acidic residues" evidence="4">
    <location>
        <begin position="240"/>
        <end position="257"/>
    </location>
</feature>
<sequence length="854" mass="96980">MYSLLEEARKMFHRMLERMAVEALGIFELMCIYVPRIDHCAYMVDFLSRAGKLDEANEFIDSITVDHEFLGTMNGFSLHHESSNDKSVPESSSRSHGFMDPTIQIQQPPCRDLDPSTTTNYENSYFSYAVSKYVNDILMEEDLEGKTCMLQDCLALQATEKSFYDVLGQKYPPSPNHYSPFSNPNEKSPDDADNNYTAANNFADYSSICNQAEPGSSESAFPVKNGVGESNPFKLVVTEKEGRGRKNHHSEDGHGLEGCRNSKRSVPSFEESEQSDLFDELMFPKGGSYDSVQCPLFDAARNGANLKLDCKEMKKCSNSRIMRMMKQGDTSEMVDLWSLLTQCAQAVTSDDQRTAPELLKQIRQYSSPFGDGTERLAHYFANGLEARLAGTGTSFYSPVFVNRSTVSDMLKAYLVYASAVPFRKVSNFTTNRSIGKLAEKATRVHIIDFGISYGFQWPCFIQRQSFRPGGPPKIRITGIEFPQPGFRPAERIEETGRRLKRVAEAFNVPFEYNAIAQKWETIQLEDLKIDRDEVTVVTCMYRLDNLPDDMVVLNSPRDALLNLIKRINPDMFVHGVINGTYNSPFFISRFRAALFHFSALFDMFEATVPSEDQGRLIFESELFGRHVMNVIACEGLERIHSPESYKQWQARKLRNGFRQLQLDQELFKRAEEFVKMDYHKDFVVDKHGQWLLQACSDRERREGKKKHHSEEGDGLEGRRNIKRSVPSLEESEQSDLFDELMFPKGGSYDSVECPLFKAARNGANLKLDCKEKKKGSNSRIMRMMKQGDTSEMVDLWSLLTQCAQAVTSDDQRTAPEQIKQIRQHSSPFGNGTERLAHYIANGLEAHLAGTGTSF</sequence>
<keyword evidence="2" id="KW-0804">Transcription</keyword>
<comment type="similarity">
    <text evidence="3">Belongs to the GRAS family.</text>
</comment>
<evidence type="ECO:0000256" key="4">
    <source>
        <dbReference type="SAM" id="MobiDB-lite"/>
    </source>
</evidence>
<dbReference type="Proteomes" id="UP001064489">
    <property type="component" value="Chromosome 1"/>
</dbReference>
<keyword evidence="6" id="KW-1185">Reference proteome</keyword>
<feature type="region of interest" description="VHIID" evidence="3">
    <location>
        <begin position="413"/>
        <end position="478"/>
    </location>
</feature>
<feature type="region of interest" description="Leucine repeat I (LRI)" evidence="3">
    <location>
        <begin position="793"/>
        <end position="853"/>
    </location>
</feature>
<comment type="caution">
    <text evidence="3">Lacks conserved residue(s) required for the propagation of feature annotation.</text>
</comment>
<name>A0AAD5JCT7_ACENE</name>
<feature type="region of interest" description="Disordered" evidence="4">
    <location>
        <begin position="174"/>
        <end position="197"/>
    </location>
</feature>
<feature type="region of interest" description="Disordered" evidence="4">
    <location>
        <begin position="240"/>
        <end position="267"/>
    </location>
</feature>
<feature type="compositionally biased region" description="Polar residues" evidence="4">
    <location>
        <begin position="176"/>
        <end position="186"/>
    </location>
</feature>
<evidence type="ECO:0000256" key="2">
    <source>
        <dbReference type="ARBA" id="ARBA00023163"/>
    </source>
</evidence>
<evidence type="ECO:0000313" key="5">
    <source>
        <dbReference type="EMBL" id="KAI9193805.1"/>
    </source>
</evidence>
<gene>
    <name evidence="5" type="ORF">LWI28_000341</name>
</gene>